<reference evidence="5" key="1">
    <citation type="submission" date="2018-11" db="EMBL/GenBank/DDBJ databases">
        <authorList>
            <person name="Alioto T."/>
            <person name="Alioto T."/>
        </authorList>
    </citation>
    <scope>NUCLEOTIDE SEQUENCE</scope>
</reference>
<evidence type="ECO:0000256" key="4">
    <source>
        <dbReference type="SAM" id="Phobius"/>
    </source>
</evidence>
<dbReference type="AlphaFoldDB" id="A0A8B6DYN1"/>
<evidence type="ECO:0000256" key="1">
    <source>
        <dbReference type="ARBA" id="ARBA00084097"/>
    </source>
</evidence>
<keyword evidence="4" id="KW-0812">Transmembrane</keyword>
<gene>
    <name evidence="5" type="ORF">MGAL_10B013289</name>
</gene>
<evidence type="ECO:0000313" key="6">
    <source>
        <dbReference type="Proteomes" id="UP000596742"/>
    </source>
</evidence>
<keyword evidence="5" id="KW-0378">Hydrolase</keyword>
<proteinExistence type="predicted"/>
<evidence type="ECO:0000256" key="2">
    <source>
        <dbReference type="PIRSR" id="PIRSR600101-1"/>
    </source>
</evidence>
<dbReference type="Gene3D" id="1.10.246.130">
    <property type="match status" value="1"/>
</dbReference>
<dbReference type="InterPro" id="IPR043137">
    <property type="entry name" value="GGT_ssub_C"/>
</dbReference>
<feature type="transmembrane region" description="Helical" evidence="4">
    <location>
        <begin position="21"/>
        <end position="43"/>
    </location>
</feature>
<dbReference type="PRINTS" id="PR01210">
    <property type="entry name" value="GGTRANSPTASE"/>
</dbReference>
<keyword evidence="4" id="KW-1133">Transmembrane helix</keyword>
<dbReference type="GO" id="GO:0005886">
    <property type="term" value="C:plasma membrane"/>
    <property type="evidence" value="ECO:0007669"/>
    <property type="project" value="TreeGrafter"/>
</dbReference>
<dbReference type="EMBL" id="UYJE01004339">
    <property type="protein sequence ID" value="VDI27196.1"/>
    <property type="molecule type" value="Genomic_DNA"/>
</dbReference>
<organism evidence="5 6">
    <name type="scientific">Mytilus galloprovincialis</name>
    <name type="common">Mediterranean mussel</name>
    <dbReference type="NCBI Taxonomy" id="29158"/>
    <lineage>
        <taxon>Eukaryota</taxon>
        <taxon>Metazoa</taxon>
        <taxon>Spiralia</taxon>
        <taxon>Lophotrochozoa</taxon>
        <taxon>Mollusca</taxon>
        <taxon>Bivalvia</taxon>
        <taxon>Autobranchia</taxon>
        <taxon>Pteriomorphia</taxon>
        <taxon>Mytilida</taxon>
        <taxon>Mytiloidea</taxon>
        <taxon>Mytilidae</taxon>
        <taxon>Mytilinae</taxon>
        <taxon>Mytilus</taxon>
    </lineage>
</organism>
<feature type="binding site" evidence="3">
    <location>
        <begin position="466"/>
        <end position="468"/>
    </location>
    <ligand>
        <name>L-glutamate</name>
        <dbReference type="ChEBI" id="CHEBI:29985"/>
    </ligand>
</feature>
<dbReference type="InterPro" id="IPR029055">
    <property type="entry name" value="Ntn_hydrolases_N"/>
</dbReference>
<evidence type="ECO:0000256" key="3">
    <source>
        <dbReference type="PIRSR" id="PIRSR600101-2"/>
    </source>
</evidence>
<dbReference type="FunFam" id="3.60.20.40:FF:000001">
    <property type="entry name" value="Gamma-glutamyltranspeptidase 1"/>
    <property type="match status" value="1"/>
</dbReference>
<feature type="binding site" evidence="3">
    <location>
        <position position="167"/>
    </location>
    <ligand>
        <name>L-glutamate</name>
        <dbReference type="ChEBI" id="CHEBI:29985"/>
    </ligand>
</feature>
<dbReference type="EC" id="2.3.2.2" evidence="5"/>
<dbReference type="InterPro" id="IPR043138">
    <property type="entry name" value="GGT_lsub"/>
</dbReference>
<keyword evidence="1" id="KW-0800">Toxin</keyword>
<dbReference type="GO" id="GO:0006751">
    <property type="term" value="P:glutathione catabolic process"/>
    <property type="evidence" value="ECO:0007669"/>
    <property type="project" value="InterPro"/>
</dbReference>
<dbReference type="InterPro" id="IPR000101">
    <property type="entry name" value="GGT_peptidase"/>
</dbReference>
<feature type="binding site" evidence="3">
    <location>
        <position position="541"/>
    </location>
    <ligand>
        <name>L-glutamate</name>
        <dbReference type="ChEBI" id="CHEBI:29985"/>
    </ligand>
</feature>
<dbReference type="Proteomes" id="UP000596742">
    <property type="component" value="Unassembled WGS sequence"/>
</dbReference>
<keyword evidence="5" id="KW-0012">Acyltransferase</keyword>
<dbReference type="Gene3D" id="3.60.20.40">
    <property type="match status" value="1"/>
</dbReference>
<comment type="caution">
    <text evidence="5">The sequence shown here is derived from an EMBL/GenBank/DDBJ whole genome shotgun (WGS) entry which is preliminary data.</text>
</comment>
<keyword evidence="1" id="KW-1199">Hemostasis impairing toxin</keyword>
<dbReference type="GO" id="GO:0103068">
    <property type="term" value="F:leukotriene C4 gamma-glutamyl transferase activity"/>
    <property type="evidence" value="ECO:0007669"/>
    <property type="project" value="UniProtKB-EC"/>
</dbReference>
<feature type="active site" description="Nucleophile" evidence="2">
    <location>
        <position position="448"/>
    </location>
</feature>
<dbReference type="PANTHER" id="PTHR11686:SF9">
    <property type="entry name" value="RE13973P"/>
    <property type="match status" value="1"/>
</dbReference>
<protein>
    <submittedName>
        <fullName evidence="5">Gamma-glutamyltranspeptidase / glutathione hydrolase / leukotriene-C4 hydrolase</fullName>
        <ecNumber evidence="5">2.3.2.2</ecNumber>
    </submittedName>
</protein>
<accession>A0A8B6DYN1</accession>
<dbReference type="GO" id="GO:0036374">
    <property type="term" value="F:glutathione hydrolase activity"/>
    <property type="evidence" value="ECO:0007669"/>
    <property type="project" value="InterPro"/>
</dbReference>
<dbReference type="FunFam" id="1.10.246.130:FF:000002">
    <property type="entry name" value="glutathione hydrolase 1 proenzyme"/>
    <property type="match status" value="1"/>
</dbReference>
<keyword evidence="5" id="KW-0808">Transferase</keyword>
<sequence>MEYKLNHINKNGKMSHISQSRMLIVSTFLICSLIIALGVVLGLKIYKDDNQNKNTICGEAGSEGGESVTTTPTPTIRLPTTTGTPQFVSESIEGHYRYAAVASDAGPPCSTIGTDMMARRGGSVVDAAIATLLCQCIHNFHSCGIGGGFFMTVYERSKKAAYTILAREMAPADANETMYVGRSSTEGGLAVGIPGEIRGLWEAHQIGGKLPWKDLLQPTIKLLKEGYTVGIPVAIAMAGQTEVIKRQQGLRDLITNPQTGNFYVAGETIKMPKLARTLEIIADEGVDAFYNGTLTKDIVADIRDAGGIITEEDLAGYTAPTKDPLVIKLNKNETIYSSILPSSGVVYQFILNILDGYKLSTDSVSTKEKEILTWHRIIEAFKFAYAKRTSLGDGDAEDDAFRQELNELVHNMTSETYAEDIRSQISDSETFGTNYYGPTFYDDVTTGTAHLSVLAPNGDAVSVTSTINLYFGSKVVGSRTGIIFNNEMDDFSTPNTVNSFGVPASPANFIKPGKRPLSSMCPSIVVNSDGMVNIVVGASGGTKITTSTALVTALTQWLGMGIKEAIDHRRLHHQLLPAHIDVEKGFPQYILDGLTRLGHNITLKDSAGCVVQGILQQQEGVVTANSDYRKHGHPDGY</sequence>
<keyword evidence="1" id="KW-1202">Platelet aggregation activating toxin</keyword>
<evidence type="ECO:0000313" key="5">
    <source>
        <dbReference type="EMBL" id="VDI27196.1"/>
    </source>
</evidence>
<dbReference type="Pfam" id="PF01019">
    <property type="entry name" value="G_glu_transpept"/>
    <property type="match status" value="1"/>
</dbReference>
<keyword evidence="6" id="KW-1185">Reference proteome</keyword>
<dbReference type="SUPFAM" id="SSF56235">
    <property type="entry name" value="N-terminal nucleophile aminohydrolases (Ntn hydrolases)"/>
    <property type="match status" value="1"/>
</dbReference>
<feature type="binding site" evidence="3">
    <location>
        <begin position="518"/>
        <end position="519"/>
    </location>
    <ligand>
        <name>L-glutamate</name>
        <dbReference type="ChEBI" id="CHEBI:29985"/>
    </ligand>
</feature>
<feature type="binding site" evidence="3">
    <location>
        <position position="490"/>
    </location>
    <ligand>
        <name>L-glutamate</name>
        <dbReference type="ChEBI" id="CHEBI:29985"/>
    </ligand>
</feature>
<dbReference type="OrthoDB" id="1081007at2759"/>
<dbReference type="NCBIfam" id="TIGR00066">
    <property type="entry name" value="g_glut_trans"/>
    <property type="match status" value="1"/>
</dbReference>
<dbReference type="PANTHER" id="PTHR11686">
    <property type="entry name" value="GAMMA GLUTAMYL TRANSPEPTIDASE"/>
    <property type="match status" value="1"/>
</dbReference>
<keyword evidence="4" id="KW-0472">Membrane</keyword>
<name>A0A8B6DYN1_MYTGA</name>